<dbReference type="Gene3D" id="2.60.40.10">
    <property type="entry name" value="Immunoglobulins"/>
    <property type="match status" value="1"/>
</dbReference>
<keyword evidence="15" id="KW-0902">Two-component regulatory system</keyword>
<keyword evidence="10" id="KW-0479">Metal-binding</keyword>
<dbReference type="PROSITE" id="PS50109">
    <property type="entry name" value="HIS_KIN"/>
    <property type="match status" value="1"/>
</dbReference>
<dbReference type="Pfam" id="PF07730">
    <property type="entry name" value="HisKA_3"/>
    <property type="match status" value="1"/>
</dbReference>
<dbReference type="PANTHER" id="PTHR24421:SF10">
    <property type="entry name" value="NITRATE_NITRITE SENSOR PROTEIN NARQ"/>
    <property type="match status" value="1"/>
</dbReference>
<dbReference type="InterPro" id="IPR015943">
    <property type="entry name" value="WD40/YVTN_repeat-like_dom_sf"/>
</dbReference>
<dbReference type="GO" id="GO:0005737">
    <property type="term" value="C:cytoplasm"/>
    <property type="evidence" value="ECO:0007669"/>
    <property type="project" value="UniProtKB-SubCell"/>
</dbReference>
<feature type="domain" description="Histidine kinase" evidence="20">
    <location>
        <begin position="765"/>
        <end position="959"/>
    </location>
</feature>
<evidence type="ECO:0000256" key="17">
    <source>
        <dbReference type="ARBA" id="ARBA00024827"/>
    </source>
</evidence>
<keyword evidence="16" id="KW-0411">Iron-sulfur</keyword>
<comment type="cofactor">
    <cofactor evidence="2">
        <name>[4Fe-4S] cluster</name>
        <dbReference type="ChEBI" id="CHEBI:49883"/>
    </cofactor>
</comment>
<reference evidence="21 22" key="1">
    <citation type="submission" date="2020-05" db="EMBL/GenBank/DDBJ databases">
        <title>Mucilaginibacter mali sp. nov.</title>
        <authorList>
            <person name="Kim H.S."/>
            <person name="Lee K.C."/>
            <person name="Suh M.K."/>
            <person name="Kim J.-S."/>
            <person name="Han K.-I."/>
            <person name="Eom M.K."/>
            <person name="Shin Y.K."/>
            <person name="Lee J.-S."/>
        </authorList>
    </citation>
    <scope>NUCLEOTIDE SEQUENCE [LARGE SCALE GENOMIC DNA]</scope>
    <source>
        <strain evidence="21 22">G2-14</strain>
    </source>
</reference>
<dbReference type="Proteomes" id="UP000505355">
    <property type="component" value="Chromosome"/>
</dbReference>
<dbReference type="GO" id="GO:0000155">
    <property type="term" value="F:phosphorelay sensor kinase activity"/>
    <property type="evidence" value="ECO:0007669"/>
    <property type="project" value="InterPro"/>
</dbReference>
<comment type="catalytic activity">
    <reaction evidence="1">
        <text>ATP + protein L-histidine = ADP + protein N-phospho-L-histidine.</text>
        <dbReference type="EC" id="2.7.13.3"/>
    </reaction>
</comment>
<evidence type="ECO:0000256" key="15">
    <source>
        <dbReference type="ARBA" id="ARBA00023012"/>
    </source>
</evidence>
<dbReference type="RefSeq" id="WP_173414918.1">
    <property type="nucleotide sequence ID" value="NZ_CP054139.1"/>
</dbReference>
<dbReference type="Gene3D" id="3.30.565.10">
    <property type="entry name" value="Histidine kinase-like ATPase, C-terminal domain"/>
    <property type="match status" value="1"/>
</dbReference>
<evidence type="ECO:0000256" key="16">
    <source>
        <dbReference type="ARBA" id="ARBA00023014"/>
    </source>
</evidence>
<gene>
    <name evidence="21" type="ORF">HQ865_10800</name>
</gene>
<dbReference type="InterPro" id="IPR011047">
    <property type="entry name" value="Quinoprotein_ADH-like_sf"/>
</dbReference>
<feature type="transmembrane region" description="Helical" evidence="19">
    <location>
        <begin position="716"/>
        <end position="739"/>
    </location>
</feature>
<dbReference type="Gene3D" id="1.20.5.1930">
    <property type="match status" value="1"/>
</dbReference>
<dbReference type="Gene3D" id="2.130.10.10">
    <property type="entry name" value="YVTN repeat-like/Quinoprotein amine dehydrogenase"/>
    <property type="match status" value="2"/>
</dbReference>
<dbReference type="GO" id="GO:0005524">
    <property type="term" value="F:ATP binding"/>
    <property type="evidence" value="ECO:0007669"/>
    <property type="project" value="UniProtKB-KW"/>
</dbReference>
<keyword evidence="14" id="KW-0408">Iron</keyword>
<accession>A0A7D4Q7S7</accession>
<keyword evidence="7" id="KW-0963">Cytoplasm</keyword>
<evidence type="ECO:0000256" key="10">
    <source>
        <dbReference type="ARBA" id="ARBA00022723"/>
    </source>
</evidence>
<keyword evidence="11" id="KW-0547">Nucleotide-binding</keyword>
<keyword evidence="19" id="KW-1133">Transmembrane helix</keyword>
<evidence type="ECO:0000256" key="2">
    <source>
        <dbReference type="ARBA" id="ARBA00001966"/>
    </source>
</evidence>
<keyword evidence="19" id="KW-0812">Transmembrane</keyword>
<dbReference type="GO" id="GO:0046983">
    <property type="term" value="F:protein dimerization activity"/>
    <property type="evidence" value="ECO:0007669"/>
    <property type="project" value="InterPro"/>
</dbReference>
<evidence type="ECO:0000256" key="8">
    <source>
        <dbReference type="ARBA" id="ARBA00022553"/>
    </source>
</evidence>
<keyword evidence="19" id="KW-0472">Membrane</keyword>
<dbReference type="PANTHER" id="PTHR24421">
    <property type="entry name" value="NITRATE/NITRITE SENSOR PROTEIN NARX-RELATED"/>
    <property type="match status" value="1"/>
</dbReference>
<dbReference type="InterPro" id="IPR005467">
    <property type="entry name" value="His_kinase_dom"/>
</dbReference>
<evidence type="ECO:0000313" key="21">
    <source>
        <dbReference type="EMBL" id="QKJ30231.1"/>
    </source>
</evidence>
<dbReference type="SUPFAM" id="SSF50998">
    <property type="entry name" value="Quinoprotein alcohol dehydrogenase-like"/>
    <property type="match status" value="1"/>
</dbReference>
<evidence type="ECO:0000313" key="22">
    <source>
        <dbReference type="Proteomes" id="UP000505355"/>
    </source>
</evidence>
<evidence type="ECO:0000256" key="5">
    <source>
        <dbReference type="ARBA" id="ARBA00017322"/>
    </source>
</evidence>
<evidence type="ECO:0000259" key="20">
    <source>
        <dbReference type="PROSITE" id="PS50109"/>
    </source>
</evidence>
<evidence type="ECO:0000256" key="18">
    <source>
        <dbReference type="ARBA" id="ARBA00030800"/>
    </source>
</evidence>
<evidence type="ECO:0000256" key="19">
    <source>
        <dbReference type="SAM" id="Phobius"/>
    </source>
</evidence>
<dbReference type="InterPro" id="IPR050482">
    <property type="entry name" value="Sensor_HK_TwoCompSys"/>
</dbReference>
<evidence type="ECO:0000256" key="11">
    <source>
        <dbReference type="ARBA" id="ARBA00022741"/>
    </source>
</evidence>
<dbReference type="InterPro" id="IPR004358">
    <property type="entry name" value="Sig_transdc_His_kin-like_C"/>
</dbReference>
<keyword evidence="13" id="KW-0067">ATP-binding</keyword>
<dbReference type="EMBL" id="CP054139">
    <property type="protein sequence ID" value="QKJ30231.1"/>
    <property type="molecule type" value="Genomic_DNA"/>
</dbReference>
<evidence type="ECO:0000256" key="3">
    <source>
        <dbReference type="ARBA" id="ARBA00004496"/>
    </source>
</evidence>
<comment type="function">
    <text evidence="17">Member of the two-component regulatory system NreB/NreC involved in the control of dissimilatory nitrate/nitrite reduction in response to oxygen. NreB functions as a direct oxygen sensor histidine kinase which is autophosphorylated, in the absence of oxygen, probably at the conserved histidine residue, and transfers its phosphate group probably to a conserved aspartate residue of NreC. NreB/NreC activates the expression of the nitrate (narGHJI) and nitrite (nir) reductase operons, as well as the putative nitrate transporter gene narT.</text>
</comment>
<dbReference type="GO" id="GO:0046872">
    <property type="term" value="F:metal ion binding"/>
    <property type="evidence" value="ECO:0007669"/>
    <property type="project" value="UniProtKB-KW"/>
</dbReference>
<keyword evidence="6" id="KW-0004">4Fe-4S</keyword>
<evidence type="ECO:0000256" key="1">
    <source>
        <dbReference type="ARBA" id="ARBA00000085"/>
    </source>
</evidence>
<sequence length="985" mass="111074">MLNLVLSRIYLTLLLLVAGIGLKAQNSQVKQAFGFPTKEIYDLRVDKHGFLWIASDMGVARYDGINYVHFSHPRQISLGCTNLLEDKYGRIWFNNFNGQIFYIDHENVTLVESYDYKSERNFPRMALFHDELLATSDKGIFVMNTNDLTARYIGNTYTSSLAVLKDKVLIRGDRVWYAYTEATGLKKIVYTGDEEIRSNVYWLTNNTYRDTAYLMVNPAGTVKKLLLQNDTVKQCGQTAFNSFINTVSVTPDNLWVNTNDGSYSLKDGEAIKGYNLSAIVNDLEGNKWLSSLYYGLLVQYKKDIANKTIIPGLDAGDLVISLKRYNDQLLLGTQKGFLALYDPATKNTSFKIKVSPAAGSINYIAAVDHDDYIVASSLSTYRVNIPAKKITELVNIKTAKQLCYDDKAIYIASTSGLFVIPREKSDKLNQQIQAMFGHVFQYNQADNFFYLRLRARAIAYSTGQDALFVTIKNILYKIDKNGMKPFLFENQQVYAASLSEVDQRLYIGTISNGMLVVDKNDIEHISVQNGLFSKSIFKIKPIDKNLWILGSGPLQIFNTQKRALVDNYEFPDRSASEVLDLDGMGGMVYMATSAGLDNFPLVKATAGKKLKNYLLYVKVNNQIWPDSGSHKLSYAENNVLFNIGIPAYLKARDIYIKYCLVTKTDTTWLTTEPGERTIHFSSLMPGTYTLKAVAVDPRMGVADRMISYKFTIEEPWWRGTAFKIALFLIFLLLVFYGYVTMLLKRLSLKKAFDTQQQLILAERQRISSEMHDDIGPGVFTIKLLADRAGKSENAGPEIDQIKNMVSDLSAKIREVIWSTHIGNDNLEILIYYTYAQINLLFEHSNIRLVDDLPDEIPDMKITVQSRRTIYLLVKEIVHNAIKHSGASTIELKMFTDEQSLHISVKDNGVGIKAGNSPSKGSGSGMGLGNIRSRVEKLNGELSIENKGGAHISIKIPLKTLQVVEFDKKLSKWQLLITKILKIPSE</sequence>
<evidence type="ECO:0000256" key="12">
    <source>
        <dbReference type="ARBA" id="ARBA00022777"/>
    </source>
</evidence>
<protein>
    <recommendedName>
        <fullName evidence="5">Oxygen sensor histidine kinase NreB</fullName>
        <ecNumber evidence="4">2.7.13.3</ecNumber>
    </recommendedName>
    <alternativeName>
        <fullName evidence="18">Nitrogen regulation protein B</fullName>
    </alternativeName>
</protein>
<dbReference type="GO" id="GO:0051539">
    <property type="term" value="F:4 iron, 4 sulfur cluster binding"/>
    <property type="evidence" value="ECO:0007669"/>
    <property type="project" value="UniProtKB-KW"/>
</dbReference>
<dbReference type="EC" id="2.7.13.3" evidence="4"/>
<evidence type="ECO:0000256" key="13">
    <source>
        <dbReference type="ARBA" id="ARBA00022840"/>
    </source>
</evidence>
<evidence type="ECO:0000256" key="7">
    <source>
        <dbReference type="ARBA" id="ARBA00022490"/>
    </source>
</evidence>
<dbReference type="SMART" id="SM00387">
    <property type="entry name" value="HATPase_c"/>
    <property type="match status" value="1"/>
</dbReference>
<keyword evidence="8" id="KW-0597">Phosphoprotein</keyword>
<dbReference type="InterPro" id="IPR003594">
    <property type="entry name" value="HATPase_dom"/>
</dbReference>
<evidence type="ECO:0000256" key="14">
    <source>
        <dbReference type="ARBA" id="ARBA00023004"/>
    </source>
</evidence>
<dbReference type="AlphaFoldDB" id="A0A7D4Q7S7"/>
<evidence type="ECO:0000256" key="4">
    <source>
        <dbReference type="ARBA" id="ARBA00012438"/>
    </source>
</evidence>
<dbReference type="Pfam" id="PF02518">
    <property type="entry name" value="HATPase_c"/>
    <property type="match status" value="1"/>
</dbReference>
<evidence type="ECO:0000256" key="9">
    <source>
        <dbReference type="ARBA" id="ARBA00022679"/>
    </source>
</evidence>
<organism evidence="21 22">
    <name type="scientific">Mucilaginibacter mali</name>
    <dbReference type="NCBI Taxonomy" id="2740462"/>
    <lineage>
        <taxon>Bacteria</taxon>
        <taxon>Pseudomonadati</taxon>
        <taxon>Bacteroidota</taxon>
        <taxon>Sphingobacteriia</taxon>
        <taxon>Sphingobacteriales</taxon>
        <taxon>Sphingobacteriaceae</taxon>
        <taxon>Mucilaginibacter</taxon>
    </lineage>
</organism>
<dbReference type="KEGG" id="mmab:HQ865_10800"/>
<dbReference type="CDD" id="cd16917">
    <property type="entry name" value="HATPase_UhpB-NarQ-NarX-like"/>
    <property type="match status" value="1"/>
</dbReference>
<dbReference type="GO" id="GO:0016020">
    <property type="term" value="C:membrane"/>
    <property type="evidence" value="ECO:0007669"/>
    <property type="project" value="InterPro"/>
</dbReference>
<dbReference type="InterPro" id="IPR013783">
    <property type="entry name" value="Ig-like_fold"/>
</dbReference>
<proteinExistence type="predicted"/>
<keyword evidence="22" id="KW-1185">Reference proteome</keyword>
<dbReference type="SUPFAM" id="SSF55874">
    <property type="entry name" value="ATPase domain of HSP90 chaperone/DNA topoisomerase II/histidine kinase"/>
    <property type="match status" value="1"/>
</dbReference>
<dbReference type="PRINTS" id="PR00344">
    <property type="entry name" value="BCTRLSENSOR"/>
</dbReference>
<keyword evidence="12" id="KW-0418">Kinase</keyword>
<dbReference type="InterPro" id="IPR011712">
    <property type="entry name" value="Sig_transdc_His_kin_sub3_dim/P"/>
</dbReference>
<dbReference type="InterPro" id="IPR036890">
    <property type="entry name" value="HATPase_C_sf"/>
</dbReference>
<evidence type="ECO:0000256" key="6">
    <source>
        <dbReference type="ARBA" id="ARBA00022485"/>
    </source>
</evidence>
<name>A0A7D4Q7S7_9SPHI</name>
<comment type="subcellular location">
    <subcellularLocation>
        <location evidence="3">Cytoplasm</location>
    </subcellularLocation>
</comment>
<keyword evidence="9" id="KW-0808">Transferase</keyword>